<keyword evidence="12" id="KW-1185">Reference proteome</keyword>
<dbReference type="GO" id="GO:0005783">
    <property type="term" value="C:endoplasmic reticulum"/>
    <property type="evidence" value="ECO:0007669"/>
    <property type="project" value="TreeGrafter"/>
</dbReference>
<comment type="catalytic activity">
    <reaction evidence="9">
        <text>a 1-acyl-sn-glycero-3-phosphocholine + H2O = sn-glycerol 3-phosphocholine + a fatty acid + H(+)</text>
        <dbReference type="Rhea" id="RHEA:15177"/>
        <dbReference type="ChEBI" id="CHEBI:15377"/>
        <dbReference type="ChEBI" id="CHEBI:15378"/>
        <dbReference type="ChEBI" id="CHEBI:16870"/>
        <dbReference type="ChEBI" id="CHEBI:28868"/>
        <dbReference type="ChEBI" id="CHEBI:58168"/>
        <dbReference type="EC" id="3.1.1.5"/>
    </reaction>
</comment>
<dbReference type="EMBL" id="LFZO01000074">
    <property type="protein sequence ID" value="KXT14791.1"/>
    <property type="molecule type" value="Genomic_DNA"/>
</dbReference>
<keyword evidence="3 9" id="KW-0732">Signal</keyword>
<dbReference type="Gene3D" id="3.40.1090.10">
    <property type="entry name" value="Cytosolic phospholipase A2 catalytic domain"/>
    <property type="match status" value="1"/>
</dbReference>
<dbReference type="SMART" id="SM00022">
    <property type="entry name" value="PLAc"/>
    <property type="match status" value="1"/>
</dbReference>
<dbReference type="InterPro" id="IPR002642">
    <property type="entry name" value="LysoPLipase_cat_dom"/>
</dbReference>
<gene>
    <name evidence="11" type="ORF">AC579_9658</name>
</gene>
<proteinExistence type="inferred from homology"/>
<dbReference type="PROSITE" id="PS51210">
    <property type="entry name" value="PLA2C"/>
    <property type="match status" value="1"/>
</dbReference>
<evidence type="ECO:0000313" key="11">
    <source>
        <dbReference type="EMBL" id="KXT14791.1"/>
    </source>
</evidence>
<evidence type="ECO:0000256" key="2">
    <source>
        <dbReference type="ARBA" id="ARBA00013274"/>
    </source>
</evidence>
<dbReference type="AlphaFoldDB" id="A0A139IJ74"/>
<dbReference type="SUPFAM" id="SSF52151">
    <property type="entry name" value="FabD/lysophospholipase-like"/>
    <property type="match status" value="1"/>
</dbReference>
<comment type="similarity">
    <text evidence="1 9">Belongs to the lysophospholipase family.</text>
</comment>
<dbReference type="InterPro" id="IPR016035">
    <property type="entry name" value="Acyl_Trfase/lysoPLipase"/>
</dbReference>
<protein>
    <recommendedName>
        <fullName evidence="2 9">Lysophospholipase</fullName>
        <ecNumber evidence="2 9">3.1.1.5</ecNumber>
    </recommendedName>
</protein>
<keyword evidence="6 8" id="KW-0443">Lipid metabolism</keyword>
<dbReference type="GO" id="GO:0046475">
    <property type="term" value="P:glycerophospholipid catabolic process"/>
    <property type="evidence" value="ECO:0007669"/>
    <property type="project" value="TreeGrafter"/>
</dbReference>
<feature type="chain" id="PRO_5007230310" description="Lysophospholipase" evidence="9">
    <location>
        <begin position="20"/>
        <end position="562"/>
    </location>
</feature>
<sequence length="562" mass="60728">MPFHPLLSTLALLGTTALAAPAPASLELRQPTRIEKRQLLPILDNDYAPKSTACPSTSLVRAADGLNHAEASYFSSRKSKASTALAAWLEKQGAFSTSSQPVVGFASSGGGYRALLETAGVVQALDARDSTANVSGVFQSLTYESGLSGGGWFLSSFSGNNWPTVSSLRDGLWEQSFQNSLLLPANILGLDEYPEIVNDLAKKEAAGFDNTIIDPYGRLLSYQLLHGNDGGDEIRMSGLTTFSNFTSFNVPYPIITALGVDNSYQGQCTPTIDATQYEFHPYEYGSWDDGVSAFALTQFMGTNITNGQATQSGKCIKDYDNIGYIFGTSSDVFAAVCSPLQPSNSSSSDLANVLEGILSANGQKPSFQDLYGIYPNPFYRYQRSSRVSSYPLITMADGGLAGQNVPIWPFIQSARTVDVLIANDNSADTSDNFPNGTEIRQTYENAQASGLTKMPYIPPAEEFVSKGLNKRATFFGCDSPKTMLIIYLPNVNYTYASNQPTSKIQYSISETKSMIQNGNAIATQNGTAGWSFCMACGIKLRDGNELPEGCDACFEKYCYYKS</sequence>
<keyword evidence="5 8" id="KW-0442">Lipid degradation</keyword>
<dbReference type="GO" id="GO:0005829">
    <property type="term" value="C:cytosol"/>
    <property type="evidence" value="ECO:0007669"/>
    <property type="project" value="TreeGrafter"/>
</dbReference>
<dbReference type="PANTHER" id="PTHR10728:SF33">
    <property type="entry name" value="LYSOPHOSPHOLIPASE 1-RELATED"/>
    <property type="match status" value="1"/>
</dbReference>
<dbReference type="Proteomes" id="UP000073492">
    <property type="component" value="Unassembled WGS sequence"/>
</dbReference>
<feature type="signal peptide" evidence="9">
    <location>
        <begin position="1"/>
        <end position="19"/>
    </location>
</feature>
<evidence type="ECO:0000256" key="8">
    <source>
        <dbReference type="PROSITE-ProRule" id="PRU00555"/>
    </source>
</evidence>
<comment type="caution">
    <text evidence="11">The sequence shown here is derived from an EMBL/GenBank/DDBJ whole genome shotgun (WGS) entry which is preliminary data.</text>
</comment>
<evidence type="ECO:0000256" key="5">
    <source>
        <dbReference type="ARBA" id="ARBA00022963"/>
    </source>
</evidence>
<evidence type="ECO:0000256" key="6">
    <source>
        <dbReference type="ARBA" id="ARBA00023098"/>
    </source>
</evidence>
<keyword evidence="4 8" id="KW-0378">Hydrolase</keyword>
<evidence type="ECO:0000313" key="12">
    <source>
        <dbReference type="Proteomes" id="UP000073492"/>
    </source>
</evidence>
<dbReference type="Pfam" id="PF01735">
    <property type="entry name" value="PLA2_B"/>
    <property type="match status" value="1"/>
</dbReference>
<keyword evidence="7" id="KW-0325">Glycoprotein</keyword>
<name>A0A139IJ74_9PEZI</name>
<dbReference type="GO" id="GO:0004623">
    <property type="term" value="F:phospholipase A2 activity"/>
    <property type="evidence" value="ECO:0007669"/>
    <property type="project" value="TreeGrafter"/>
</dbReference>
<evidence type="ECO:0000256" key="9">
    <source>
        <dbReference type="RuleBase" id="RU362103"/>
    </source>
</evidence>
<evidence type="ECO:0000256" key="4">
    <source>
        <dbReference type="ARBA" id="ARBA00022801"/>
    </source>
</evidence>
<dbReference type="PANTHER" id="PTHR10728">
    <property type="entry name" value="CYTOSOLIC PHOSPHOLIPASE A2"/>
    <property type="match status" value="1"/>
</dbReference>
<evidence type="ECO:0000256" key="1">
    <source>
        <dbReference type="ARBA" id="ARBA00008780"/>
    </source>
</evidence>
<evidence type="ECO:0000256" key="7">
    <source>
        <dbReference type="ARBA" id="ARBA00023180"/>
    </source>
</evidence>
<evidence type="ECO:0000256" key="3">
    <source>
        <dbReference type="ARBA" id="ARBA00022729"/>
    </source>
</evidence>
<organism evidence="11 12">
    <name type="scientific">Pseudocercospora musae</name>
    <dbReference type="NCBI Taxonomy" id="113226"/>
    <lineage>
        <taxon>Eukaryota</taxon>
        <taxon>Fungi</taxon>
        <taxon>Dikarya</taxon>
        <taxon>Ascomycota</taxon>
        <taxon>Pezizomycotina</taxon>
        <taxon>Dothideomycetes</taxon>
        <taxon>Dothideomycetidae</taxon>
        <taxon>Mycosphaerellales</taxon>
        <taxon>Mycosphaerellaceae</taxon>
        <taxon>Pseudocercospora</taxon>
    </lineage>
</organism>
<dbReference type="EC" id="3.1.1.5" evidence="2 9"/>
<dbReference type="GO" id="GO:0004622">
    <property type="term" value="F:phosphatidylcholine lysophospholipase activity"/>
    <property type="evidence" value="ECO:0007669"/>
    <property type="project" value="UniProtKB-EC"/>
</dbReference>
<reference evidence="11 12" key="1">
    <citation type="submission" date="2015-07" db="EMBL/GenBank/DDBJ databases">
        <title>Comparative genomics of the Sigatoka disease complex on banana suggests a link between parallel evolutionary changes in Pseudocercospora fijiensis and Pseudocercospora eumusae and increased virulence on the banana host.</title>
        <authorList>
            <person name="Chang T.-C."/>
            <person name="Salvucci A."/>
            <person name="Crous P.W."/>
            <person name="Stergiopoulos I."/>
        </authorList>
    </citation>
    <scope>NUCLEOTIDE SEQUENCE [LARGE SCALE GENOMIC DNA]</scope>
    <source>
        <strain evidence="11 12">CBS 116634</strain>
    </source>
</reference>
<dbReference type="OrthoDB" id="4084751at2759"/>
<evidence type="ECO:0000259" key="10">
    <source>
        <dbReference type="PROSITE" id="PS51210"/>
    </source>
</evidence>
<accession>A0A139IJ74</accession>
<feature type="domain" description="PLA2c" evidence="10">
    <location>
        <begin position="53"/>
        <end position="562"/>
    </location>
</feature>
<dbReference type="STRING" id="113226.A0A139IJ74"/>